<protein>
    <submittedName>
        <fullName evidence="1">Trafficking protein particle complex subunit</fullName>
    </submittedName>
</protein>
<reference evidence="1 2" key="1">
    <citation type="submission" date="2024-07" db="EMBL/GenBank/DDBJ databases">
        <title>Enhanced genomic and transcriptomic resources for Trichinella pseudospiralis and T. spiralis underpin the discovery of pronounced molecular differences between stages and species.</title>
        <authorList>
            <person name="Pasi K.K."/>
            <person name="La Rosa G."/>
            <person name="Gomez-Morales M.A."/>
            <person name="Tosini F."/>
            <person name="Sumanam S."/>
            <person name="Young N.D."/>
            <person name="Chang B.C."/>
            <person name="Robin G.B."/>
        </authorList>
    </citation>
    <scope>NUCLEOTIDE SEQUENCE [LARGE SCALE GENOMIC DNA]</scope>
    <source>
        <strain evidence="1">ISS534</strain>
    </source>
</reference>
<keyword evidence="2" id="KW-1185">Reference proteome</keyword>
<name>A0ABR3K3G5_TRISP</name>
<organism evidence="1 2">
    <name type="scientific">Trichinella spiralis</name>
    <name type="common">Trichina worm</name>
    <dbReference type="NCBI Taxonomy" id="6334"/>
    <lineage>
        <taxon>Eukaryota</taxon>
        <taxon>Metazoa</taxon>
        <taxon>Ecdysozoa</taxon>
        <taxon>Nematoda</taxon>
        <taxon>Enoplea</taxon>
        <taxon>Dorylaimia</taxon>
        <taxon>Trichinellida</taxon>
        <taxon>Trichinellidae</taxon>
        <taxon>Trichinella</taxon>
    </lineage>
</organism>
<evidence type="ECO:0000313" key="1">
    <source>
        <dbReference type="EMBL" id="KAL1226643.1"/>
    </source>
</evidence>
<proteinExistence type="predicted"/>
<gene>
    <name evidence="1" type="ORF">TSPI_08201</name>
</gene>
<accession>A0ABR3K3G5</accession>
<sequence length="87" mass="10133">MQFRHLETFSFGTNICTAKILIIGDIIKPVARTTVKTDSNLINKILNELKLSWTYLNQRLSILFHLNTCIQTDSISHTLRVEFVHRF</sequence>
<dbReference type="EMBL" id="JBEUSY010000566">
    <property type="protein sequence ID" value="KAL1226643.1"/>
    <property type="molecule type" value="Genomic_DNA"/>
</dbReference>
<comment type="caution">
    <text evidence="1">The sequence shown here is derived from an EMBL/GenBank/DDBJ whole genome shotgun (WGS) entry which is preliminary data.</text>
</comment>
<evidence type="ECO:0000313" key="2">
    <source>
        <dbReference type="Proteomes" id="UP001558632"/>
    </source>
</evidence>
<dbReference type="Proteomes" id="UP001558632">
    <property type="component" value="Unassembled WGS sequence"/>
</dbReference>